<sequence>MDRPGLPDLVCLVVDCTDGDRAVGIEEVSPVTFFVVPHRGATVAKFGMTSCPCLSNDPGVVSPSLVTSMDR</sequence>
<evidence type="ECO:0000313" key="2">
    <source>
        <dbReference type="Proteomes" id="UP000042997"/>
    </source>
</evidence>
<reference evidence="1 2" key="1">
    <citation type="journal article" date="2014" name="Genome Announc.">
        <title>Draft Genome Sequence of Propane- and Butane-Oxidizing Actinobacterium Rhodococcus ruber IEGM 231.</title>
        <authorList>
            <person name="Ivshina I.B."/>
            <person name="Kuyukina M.S."/>
            <person name="Krivoruchko A.V."/>
            <person name="Barbe V."/>
            <person name="Fischer C."/>
        </authorList>
    </citation>
    <scope>NUCLEOTIDE SEQUENCE [LARGE SCALE GENOMIC DNA]</scope>
</reference>
<dbReference type="Proteomes" id="UP000042997">
    <property type="component" value="Unassembled WGS sequence"/>
</dbReference>
<dbReference type="AlphaFoldDB" id="A0A098BLJ1"/>
<accession>A0A098BLJ1</accession>
<dbReference type="EMBL" id="CCSD01000061">
    <property type="protein sequence ID" value="CDZ89593.1"/>
    <property type="molecule type" value="Genomic_DNA"/>
</dbReference>
<proteinExistence type="predicted"/>
<name>A0A098BLJ1_9NOCA</name>
<evidence type="ECO:0000313" key="1">
    <source>
        <dbReference type="EMBL" id="CDZ89593.1"/>
    </source>
</evidence>
<gene>
    <name evidence="1" type="ORF">RHRU231_50015</name>
</gene>
<dbReference type="OrthoDB" id="9986567at2"/>
<organism evidence="1 2">
    <name type="scientific">Rhodococcus ruber</name>
    <dbReference type="NCBI Taxonomy" id="1830"/>
    <lineage>
        <taxon>Bacteria</taxon>
        <taxon>Bacillati</taxon>
        <taxon>Actinomycetota</taxon>
        <taxon>Actinomycetes</taxon>
        <taxon>Mycobacteriales</taxon>
        <taxon>Nocardiaceae</taxon>
        <taxon>Rhodococcus</taxon>
    </lineage>
</organism>
<protein>
    <submittedName>
        <fullName evidence="1">Uncharacterized protein</fullName>
    </submittedName>
</protein>